<dbReference type="PROSITE" id="PS00211">
    <property type="entry name" value="ABC_TRANSPORTER_1"/>
    <property type="match status" value="1"/>
</dbReference>
<dbReference type="PANTHER" id="PTHR19211:SF135">
    <property type="entry name" value="ATPASE, PUTATIVE (AFU_ORTHOLOGUE AFUA_1G16440)-RELATED"/>
    <property type="match status" value="1"/>
</dbReference>
<dbReference type="InterPro" id="IPR003593">
    <property type="entry name" value="AAA+_ATPase"/>
</dbReference>
<keyword evidence="2" id="KW-0547">Nucleotide-binding</keyword>
<dbReference type="InterPro" id="IPR050611">
    <property type="entry name" value="ABCF"/>
</dbReference>
<dbReference type="Pfam" id="PF00005">
    <property type="entry name" value="ABC_tran"/>
    <property type="match status" value="1"/>
</dbReference>
<dbReference type="PANTHER" id="PTHR19211">
    <property type="entry name" value="ATP-BINDING TRANSPORT PROTEIN-RELATED"/>
    <property type="match status" value="1"/>
</dbReference>
<dbReference type="SUPFAM" id="SSF52540">
    <property type="entry name" value="P-loop containing nucleoside triphosphate hydrolases"/>
    <property type="match status" value="2"/>
</dbReference>
<dbReference type="EMBL" id="JAPUFD010000017">
    <property type="protein sequence ID" value="MDI1492098.1"/>
    <property type="molecule type" value="Genomic_DNA"/>
</dbReference>
<keyword evidence="3" id="KW-0067">ATP-binding</keyword>
<sequence>MMDTPLNNLSGGWQMGSMLASVLIQDADVMILDKPTNFLDLLGIIWLQRYLMDLRTSSPKNVVVVSYDRDFIDNLCEEIIILKNTTLQCFDGNLSAYEEDLKLRRKNLMQMKESQGKQIAHMEKTVAANIKAGKKHGDDNKLRQAVSRRKKIEDRMGFHDSKRKAIEIPPEEKGAALILPITPDLRFPGPLVSLDQVGFAYSRKQENVLRDVSLSVYMGSCVGIVGLNGSGKSTLVKLITDAVKPTKGSVTRHPRLKLGYYSQLAVEDLRAAGNADPSATALTTLAASAGDAMDEGDMCALLGSFHLAGRTASDVPISKLSGGQLVRLALACIVWDHPHLLVLDEITTHLDFYTVVALAKALRASNGAIVLVSHDRFLTKPVIEGDTELLGLEEDDSEDEEEEMAGKLRRNLYLLKGGGLKLLEHGVSDFEESLEKRVAKLSL</sequence>
<dbReference type="InterPro" id="IPR017871">
    <property type="entry name" value="ABC_transporter-like_CS"/>
</dbReference>
<feature type="domain" description="ABC transporter" evidence="4">
    <location>
        <begin position="192"/>
        <end position="416"/>
    </location>
</feature>
<evidence type="ECO:0000256" key="2">
    <source>
        <dbReference type="ARBA" id="ARBA00022741"/>
    </source>
</evidence>
<comment type="caution">
    <text evidence="5">The sequence shown here is derived from an EMBL/GenBank/DDBJ whole genome shotgun (WGS) entry which is preliminary data.</text>
</comment>
<dbReference type="Proteomes" id="UP001161017">
    <property type="component" value="Unassembled WGS sequence"/>
</dbReference>
<dbReference type="Gene3D" id="3.40.50.300">
    <property type="entry name" value="P-loop containing nucleotide triphosphate hydrolases"/>
    <property type="match status" value="2"/>
</dbReference>
<evidence type="ECO:0000256" key="3">
    <source>
        <dbReference type="ARBA" id="ARBA00022840"/>
    </source>
</evidence>
<dbReference type="AlphaFoldDB" id="A0AA43QWB0"/>
<reference evidence="5" key="1">
    <citation type="journal article" date="2023" name="Genome Biol. Evol.">
        <title>First Whole Genome Sequence and Flow Cytometry Genome Size Data for the Lichen-Forming Fungus Ramalina farinacea (Ascomycota).</title>
        <authorList>
            <person name="Llewellyn T."/>
            <person name="Mian S."/>
            <person name="Hill R."/>
            <person name="Leitch I.J."/>
            <person name="Gaya E."/>
        </authorList>
    </citation>
    <scope>NUCLEOTIDE SEQUENCE</scope>
    <source>
        <strain evidence="5">LIQ254RAFAR</strain>
    </source>
</reference>
<evidence type="ECO:0000259" key="4">
    <source>
        <dbReference type="PROSITE" id="PS50893"/>
    </source>
</evidence>
<name>A0AA43QWB0_9LECA</name>
<dbReference type="InterPro" id="IPR027417">
    <property type="entry name" value="P-loop_NTPase"/>
</dbReference>
<evidence type="ECO:0000256" key="1">
    <source>
        <dbReference type="ARBA" id="ARBA00022737"/>
    </source>
</evidence>
<dbReference type="CDD" id="cd03221">
    <property type="entry name" value="ABCF_EF-3"/>
    <property type="match status" value="1"/>
</dbReference>
<dbReference type="PROSITE" id="PS50893">
    <property type="entry name" value="ABC_TRANSPORTER_2"/>
    <property type="match status" value="1"/>
</dbReference>
<accession>A0AA43QWB0</accession>
<dbReference type="SMART" id="SM00382">
    <property type="entry name" value="AAA"/>
    <property type="match status" value="1"/>
</dbReference>
<evidence type="ECO:0000313" key="6">
    <source>
        <dbReference type="Proteomes" id="UP001161017"/>
    </source>
</evidence>
<dbReference type="InterPro" id="IPR003439">
    <property type="entry name" value="ABC_transporter-like_ATP-bd"/>
</dbReference>
<organism evidence="5 6">
    <name type="scientific">Ramalina farinacea</name>
    <dbReference type="NCBI Taxonomy" id="258253"/>
    <lineage>
        <taxon>Eukaryota</taxon>
        <taxon>Fungi</taxon>
        <taxon>Dikarya</taxon>
        <taxon>Ascomycota</taxon>
        <taxon>Pezizomycotina</taxon>
        <taxon>Lecanoromycetes</taxon>
        <taxon>OSLEUM clade</taxon>
        <taxon>Lecanoromycetidae</taxon>
        <taxon>Lecanorales</taxon>
        <taxon>Lecanorineae</taxon>
        <taxon>Ramalinaceae</taxon>
        <taxon>Ramalina</taxon>
    </lineage>
</organism>
<dbReference type="Pfam" id="PF12848">
    <property type="entry name" value="ABC_tran_Xtn"/>
    <property type="match status" value="1"/>
</dbReference>
<dbReference type="GO" id="GO:0016887">
    <property type="term" value="F:ATP hydrolysis activity"/>
    <property type="evidence" value="ECO:0007669"/>
    <property type="project" value="InterPro"/>
</dbReference>
<proteinExistence type="predicted"/>
<keyword evidence="6" id="KW-1185">Reference proteome</keyword>
<gene>
    <name evidence="5" type="ORF">OHK93_003310</name>
</gene>
<dbReference type="InterPro" id="IPR032781">
    <property type="entry name" value="ABC_tran_Xtn"/>
</dbReference>
<evidence type="ECO:0000313" key="5">
    <source>
        <dbReference type="EMBL" id="MDI1492098.1"/>
    </source>
</evidence>
<dbReference type="GO" id="GO:0005524">
    <property type="term" value="F:ATP binding"/>
    <property type="evidence" value="ECO:0007669"/>
    <property type="project" value="UniProtKB-KW"/>
</dbReference>
<keyword evidence="1" id="KW-0677">Repeat</keyword>
<protein>
    <recommendedName>
        <fullName evidence="4">ABC transporter domain-containing protein</fullName>
    </recommendedName>
</protein>